<protein>
    <recommendedName>
        <fullName evidence="6">NAD(+) kinase</fullName>
    </recommendedName>
</protein>
<dbReference type="InterPro" id="IPR017438">
    <property type="entry name" value="ATP-NAD_kinase_N"/>
</dbReference>
<evidence type="ECO:0000256" key="1">
    <source>
        <dbReference type="ARBA" id="ARBA00022679"/>
    </source>
</evidence>
<dbReference type="PANTHER" id="PTHR20275">
    <property type="entry name" value="NAD KINASE"/>
    <property type="match status" value="1"/>
</dbReference>
<dbReference type="EMBL" id="BARW01032435">
    <property type="protein sequence ID" value="GAJ13203.1"/>
    <property type="molecule type" value="Genomic_DNA"/>
</dbReference>
<keyword evidence="4" id="KW-0520">NAD</keyword>
<dbReference type="Pfam" id="PF01513">
    <property type="entry name" value="NAD_kinase"/>
    <property type="match status" value="1"/>
</dbReference>
<reference evidence="5" key="1">
    <citation type="journal article" date="2014" name="Front. Microbiol.">
        <title>High frequency of phylogenetically diverse reductive dehalogenase-homologous genes in deep subseafloor sedimentary metagenomes.</title>
        <authorList>
            <person name="Kawai M."/>
            <person name="Futagami T."/>
            <person name="Toyoda A."/>
            <person name="Takaki Y."/>
            <person name="Nishi S."/>
            <person name="Hori S."/>
            <person name="Arai W."/>
            <person name="Tsubouchi T."/>
            <person name="Morono Y."/>
            <person name="Uchiyama I."/>
            <person name="Ito T."/>
            <person name="Fujiyama A."/>
            <person name="Inagaki F."/>
            <person name="Takami H."/>
        </authorList>
    </citation>
    <scope>NUCLEOTIDE SEQUENCE</scope>
    <source>
        <strain evidence="5">Expedition CK06-06</strain>
    </source>
</reference>
<dbReference type="SUPFAM" id="SSF111331">
    <property type="entry name" value="NAD kinase/diacylglycerol kinase-like"/>
    <property type="match status" value="1"/>
</dbReference>
<name>X1U6L7_9ZZZZ</name>
<keyword evidence="3" id="KW-0521">NADP</keyword>
<evidence type="ECO:0000256" key="4">
    <source>
        <dbReference type="ARBA" id="ARBA00023027"/>
    </source>
</evidence>
<comment type="caution">
    <text evidence="5">The sequence shown here is derived from an EMBL/GenBank/DDBJ whole genome shotgun (WGS) entry which is preliminary data.</text>
</comment>
<accession>X1U6L7</accession>
<dbReference type="Pfam" id="PF20143">
    <property type="entry name" value="NAD_kinase_C"/>
    <property type="match status" value="1"/>
</dbReference>
<dbReference type="InterPro" id="IPR016064">
    <property type="entry name" value="NAD/diacylglycerol_kinase_sf"/>
</dbReference>
<proteinExistence type="predicted"/>
<sequence length="209" mass="22783">MRKIKRVGFVIKPHAPDVKKALEELSRYFSQKEIECVLEEAAAKKLGRTGTIARERIPSKVDLVVVLGGDGTLLSIAHLAAQKKVPVMGVNLGSLGFLTDVPRSEMFLSLDAYLDGENKSVSHRQMLEVFTRGKTFYCLNDIVINKGALARMIQCAMWIDDKEITIPRSDGLIISTPTGSTAYSLSAGGPIIQPQIPAIIIAPICPHTL</sequence>
<evidence type="ECO:0000256" key="3">
    <source>
        <dbReference type="ARBA" id="ARBA00022857"/>
    </source>
</evidence>
<dbReference type="Gene3D" id="2.60.200.30">
    <property type="entry name" value="Probable inorganic polyphosphate/atp-NAD kinase, domain 2"/>
    <property type="match status" value="1"/>
</dbReference>
<dbReference type="GO" id="GO:0006741">
    <property type="term" value="P:NADP+ biosynthetic process"/>
    <property type="evidence" value="ECO:0007669"/>
    <property type="project" value="InterPro"/>
</dbReference>
<dbReference type="InterPro" id="IPR002504">
    <property type="entry name" value="NADK"/>
</dbReference>
<dbReference type="InterPro" id="IPR017437">
    <property type="entry name" value="ATP-NAD_kinase_PpnK-typ_C"/>
</dbReference>
<dbReference type="Gene3D" id="3.40.50.10330">
    <property type="entry name" value="Probable inorganic polyphosphate/atp-NAD kinase, domain 1"/>
    <property type="match status" value="1"/>
</dbReference>
<keyword evidence="2" id="KW-0418">Kinase</keyword>
<gene>
    <name evidence="5" type="ORF">S12H4_51338</name>
</gene>
<keyword evidence="1" id="KW-0808">Transferase</keyword>
<dbReference type="AlphaFoldDB" id="X1U6L7"/>
<evidence type="ECO:0000313" key="5">
    <source>
        <dbReference type="EMBL" id="GAJ13203.1"/>
    </source>
</evidence>
<evidence type="ECO:0008006" key="6">
    <source>
        <dbReference type="Google" id="ProtNLM"/>
    </source>
</evidence>
<organism evidence="5">
    <name type="scientific">marine sediment metagenome</name>
    <dbReference type="NCBI Taxonomy" id="412755"/>
    <lineage>
        <taxon>unclassified sequences</taxon>
        <taxon>metagenomes</taxon>
        <taxon>ecological metagenomes</taxon>
    </lineage>
</organism>
<feature type="non-terminal residue" evidence="5">
    <location>
        <position position="209"/>
    </location>
</feature>
<dbReference type="PANTHER" id="PTHR20275:SF0">
    <property type="entry name" value="NAD KINASE"/>
    <property type="match status" value="1"/>
</dbReference>
<evidence type="ECO:0000256" key="2">
    <source>
        <dbReference type="ARBA" id="ARBA00022777"/>
    </source>
</evidence>
<dbReference type="GO" id="GO:0019674">
    <property type="term" value="P:NAD+ metabolic process"/>
    <property type="evidence" value="ECO:0007669"/>
    <property type="project" value="InterPro"/>
</dbReference>
<dbReference type="GO" id="GO:0003951">
    <property type="term" value="F:NAD+ kinase activity"/>
    <property type="evidence" value="ECO:0007669"/>
    <property type="project" value="InterPro"/>
</dbReference>